<dbReference type="Proteomes" id="UP000012283">
    <property type="component" value="Unassembled WGS sequence"/>
</dbReference>
<dbReference type="EMBL" id="APML01000022">
    <property type="protein sequence ID" value="ENH97193.1"/>
    <property type="molecule type" value="Genomic_DNA"/>
</dbReference>
<dbReference type="GO" id="GO:0016746">
    <property type="term" value="F:acyltransferase activity"/>
    <property type="evidence" value="ECO:0007669"/>
    <property type="project" value="InterPro"/>
</dbReference>
<dbReference type="NCBIfam" id="NF009069">
    <property type="entry name" value="PRK12404.1"/>
    <property type="match status" value="1"/>
</dbReference>
<evidence type="ECO:0000313" key="1">
    <source>
        <dbReference type="EMBL" id="ENH97193.1"/>
    </source>
</evidence>
<dbReference type="InterPro" id="IPR038369">
    <property type="entry name" value="SpoVAD_sf"/>
</dbReference>
<dbReference type="Gene3D" id="3.40.47.40">
    <property type="entry name" value="Stage V sporulation protein AD"/>
    <property type="match status" value="1"/>
</dbReference>
<name>N4WA70_9BACI</name>
<dbReference type="STRING" id="1308866.J416_07127"/>
<dbReference type="AlphaFoldDB" id="N4WA70"/>
<dbReference type="InterPro" id="IPR016039">
    <property type="entry name" value="Thiolase-like"/>
</dbReference>
<accession>N4WA70</accession>
<dbReference type="NCBIfam" id="TIGR02845">
    <property type="entry name" value="spore_V_AD"/>
    <property type="match status" value="1"/>
</dbReference>
<protein>
    <submittedName>
        <fullName evidence="1">Stage V sporulation protein AD</fullName>
    </submittedName>
</protein>
<organism evidence="1 2">
    <name type="scientific">Gracilibacillus halophilus YIM-C55.5</name>
    <dbReference type="NCBI Taxonomy" id="1308866"/>
    <lineage>
        <taxon>Bacteria</taxon>
        <taxon>Bacillati</taxon>
        <taxon>Bacillota</taxon>
        <taxon>Bacilli</taxon>
        <taxon>Bacillales</taxon>
        <taxon>Bacillaceae</taxon>
        <taxon>Gracilibacillus</taxon>
    </lineage>
</organism>
<dbReference type="RefSeq" id="WP_003467189.1">
    <property type="nucleotide sequence ID" value="NZ_APML01000022.1"/>
</dbReference>
<evidence type="ECO:0000313" key="2">
    <source>
        <dbReference type="Proteomes" id="UP000012283"/>
    </source>
</evidence>
<dbReference type="OrthoDB" id="9770068at2"/>
<dbReference type="SUPFAM" id="SSF53901">
    <property type="entry name" value="Thiolase-like"/>
    <property type="match status" value="1"/>
</dbReference>
<dbReference type="NCBIfam" id="NF006160">
    <property type="entry name" value="PRK08304.1"/>
    <property type="match status" value="1"/>
</dbReference>
<dbReference type="PATRIC" id="fig|1308866.3.peg.1438"/>
<comment type="caution">
    <text evidence="1">The sequence shown here is derived from an EMBL/GenBank/DDBJ whole genome shotgun (WGS) entry which is preliminary data.</text>
</comment>
<gene>
    <name evidence="1" type="ORF">J416_07127</name>
</gene>
<sequence>MLLGRQTWMFEQPPAIISTGIVGGPFEAQGNIADDFDLFFSDQWMEEKTFEQAHRHLIYEASKIATEKANLSFEDINVFLHGDLINQLTPTNFAASDFDIPFLGMFNACATSMEGLALSASILSQSNANYVLTGAASHHAAAERQFRYPTEYGSQKPETSQWTVTGSGIALLAKQGNGPKVTSATVGKVIDRDMTDPFNMGGAMAPAAFDTINTHLLERGVQADYYDFIITGDLGKIGRNLCYEMLLQQNHQMSENQLLDCGLIIYKPSQPVFSGGSGTACSSVVTYGHFIQQLNKKLCNKILVVATGALLSPLTVQQKETIPCIAHAVSIENND</sequence>
<dbReference type="Pfam" id="PF07451">
    <property type="entry name" value="SpoVAD"/>
    <property type="match status" value="1"/>
</dbReference>
<proteinExistence type="predicted"/>
<reference evidence="1 2" key="1">
    <citation type="submission" date="2013-03" db="EMBL/GenBank/DDBJ databases">
        <title>Draft genome sequence of Gracibacillus halophilus YIM-C55.5, a moderately halophilic and thermophilic organism from the Xiaochaidamu salt lake.</title>
        <authorList>
            <person name="Sugumar T."/>
            <person name="Polireddy D.R."/>
            <person name="Antony A."/>
            <person name="Madhava Y.R."/>
            <person name="Sivakumar N."/>
        </authorList>
    </citation>
    <scope>NUCLEOTIDE SEQUENCE [LARGE SCALE GENOMIC DNA]</scope>
    <source>
        <strain evidence="1 2">YIM-C55.5</strain>
    </source>
</reference>
<dbReference type="PIRSF" id="PIRSF011570">
    <property type="entry name" value="SpoVAD"/>
    <property type="match status" value="1"/>
</dbReference>
<dbReference type="InterPro" id="IPR010894">
    <property type="entry name" value="SpoVAD"/>
</dbReference>
<dbReference type="eggNOG" id="COG0332">
    <property type="taxonomic scope" value="Bacteria"/>
</dbReference>
<keyword evidence="2" id="KW-1185">Reference proteome</keyword>